<feature type="non-terminal residue" evidence="1">
    <location>
        <position position="1"/>
    </location>
</feature>
<evidence type="ECO:0000313" key="1">
    <source>
        <dbReference type="EMBL" id="GAG92730.1"/>
    </source>
</evidence>
<comment type="caution">
    <text evidence="1">The sequence shown here is derived from an EMBL/GenBank/DDBJ whole genome shotgun (WGS) entry which is preliminary data.</text>
</comment>
<dbReference type="AlphaFoldDB" id="X1BCH7"/>
<proteinExistence type="predicted"/>
<organism evidence="1">
    <name type="scientific">marine sediment metagenome</name>
    <dbReference type="NCBI Taxonomy" id="412755"/>
    <lineage>
        <taxon>unclassified sequences</taxon>
        <taxon>metagenomes</taxon>
        <taxon>ecological metagenomes</taxon>
    </lineage>
</organism>
<accession>X1BCH7</accession>
<name>X1BCH7_9ZZZZ</name>
<gene>
    <name evidence="1" type="ORF">S01H4_50596</name>
</gene>
<protein>
    <submittedName>
        <fullName evidence="1">Uncharacterized protein</fullName>
    </submittedName>
</protein>
<sequence length="58" mass="6318">GKYILENESYGKPFIYDAKSIPSFNLFPDLQINLCKVFGVSDEGAAKERPSPAGGQPI</sequence>
<reference evidence="1" key="1">
    <citation type="journal article" date="2014" name="Front. Microbiol.">
        <title>High frequency of phylogenetically diverse reductive dehalogenase-homologous genes in deep subseafloor sedimentary metagenomes.</title>
        <authorList>
            <person name="Kawai M."/>
            <person name="Futagami T."/>
            <person name="Toyoda A."/>
            <person name="Takaki Y."/>
            <person name="Nishi S."/>
            <person name="Hori S."/>
            <person name="Arai W."/>
            <person name="Tsubouchi T."/>
            <person name="Morono Y."/>
            <person name="Uchiyama I."/>
            <person name="Ito T."/>
            <person name="Fujiyama A."/>
            <person name="Inagaki F."/>
            <person name="Takami H."/>
        </authorList>
    </citation>
    <scope>NUCLEOTIDE SEQUENCE</scope>
    <source>
        <strain evidence="1">Expedition CK06-06</strain>
    </source>
</reference>
<dbReference type="EMBL" id="BART01028743">
    <property type="protein sequence ID" value="GAG92730.1"/>
    <property type="molecule type" value="Genomic_DNA"/>
</dbReference>